<dbReference type="PATRIC" id="fig|322095.3.peg.423"/>
<proteinExistence type="predicted"/>
<reference evidence="2" key="1">
    <citation type="submission" date="2016-01" db="EMBL/GenBank/DDBJ databases">
        <authorList>
            <person name="Mitreva M."/>
            <person name="Pepin K.H."/>
            <person name="Mihindukulasuriya K.A."/>
            <person name="Fulton R."/>
            <person name="Fronick C."/>
            <person name="O'Laughlin M."/>
            <person name="Miner T."/>
            <person name="Herter B."/>
            <person name="Rosa B.A."/>
            <person name="Cordes M."/>
            <person name="Tomlinson C."/>
            <person name="Wollam A."/>
            <person name="Palsikar V.B."/>
            <person name="Mardis E.R."/>
            <person name="Wilson R.K."/>
        </authorList>
    </citation>
    <scope>NUCLEOTIDE SEQUENCE [LARGE SCALE GENOMIC DNA]</scope>
    <source>
        <strain evidence="2">KA00683</strain>
    </source>
</reference>
<gene>
    <name evidence="1" type="ORF">HMPREF3185_00428</name>
</gene>
<organism evidence="1 2">
    <name type="scientific">Porphyromonas somerae</name>
    <dbReference type="NCBI Taxonomy" id="322095"/>
    <lineage>
        <taxon>Bacteria</taxon>
        <taxon>Pseudomonadati</taxon>
        <taxon>Bacteroidota</taxon>
        <taxon>Bacteroidia</taxon>
        <taxon>Bacteroidales</taxon>
        <taxon>Porphyromonadaceae</taxon>
        <taxon>Porphyromonas</taxon>
    </lineage>
</organism>
<dbReference type="AlphaFoldDB" id="A0A134BCM0"/>
<protein>
    <submittedName>
        <fullName evidence="1">Uncharacterized protein</fullName>
    </submittedName>
</protein>
<evidence type="ECO:0000313" key="2">
    <source>
        <dbReference type="Proteomes" id="UP000070224"/>
    </source>
</evidence>
<keyword evidence="2" id="KW-1185">Reference proteome</keyword>
<accession>A0A134BCM0</accession>
<dbReference type="Proteomes" id="UP000070224">
    <property type="component" value="Unassembled WGS sequence"/>
</dbReference>
<comment type="caution">
    <text evidence="1">The sequence shown here is derived from an EMBL/GenBank/DDBJ whole genome shotgun (WGS) entry which is preliminary data.</text>
</comment>
<evidence type="ECO:0000313" key="1">
    <source>
        <dbReference type="EMBL" id="KXB77671.1"/>
    </source>
</evidence>
<name>A0A134BCM0_9PORP</name>
<sequence length="41" mass="4808">MVSERTSTGRYYRPVLVTTRSSSGHFTDHYWSEKPSRCRGE</sequence>
<dbReference type="EMBL" id="LSDK01000030">
    <property type="protein sequence ID" value="KXB77671.1"/>
    <property type="molecule type" value="Genomic_DNA"/>
</dbReference>